<name>A0A7S2MFB7_9EUKA</name>
<evidence type="ECO:0000256" key="1">
    <source>
        <dbReference type="SAM" id="MobiDB-lite"/>
    </source>
</evidence>
<feature type="compositionally biased region" description="Low complexity" evidence="1">
    <location>
        <begin position="246"/>
        <end position="256"/>
    </location>
</feature>
<sequence>MDEELLMDKELLGGALEPQAEPQALISETKGARNSRSHSRNATNPRNASQGATQQKQLAAEMEAERLRMRTSNTTSNAPSNDHPIAVGMMSSLAALVGGDDAPFDPRSTAGFNVGVIGGRAITSPVMAPSAAPVGVIGGGGGGAIGRALGQAALGPPGPAVSTPPRNDAWSFAGQPPADVQPPPFGSASALSPPVGGGIGSPGAIGGGLGGAGLGAFSAAPGAPLAGAQPTSWGCFGNPGSSANGNVNGNGAASNPDAPHKPWSIW</sequence>
<feature type="region of interest" description="Disordered" evidence="1">
    <location>
        <begin position="1"/>
        <end position="61"/>
    </location>
</feature>
<protein>
    <submittedName>
        <fullName evidence="2">Uncharacterized protein</fullName>
    </submittedName>
</protein>
<gene>
    <name evidence="2" type="ORF">CBRE1094_LOCUS24879</name>
</gene>
<feature type="compositionally biased region" description="Basic and acidic residues" evidence="1">
    <location>
        <begin position="1"/>
        <end position="11"/>
    </location>
</feature>
<organism evidence="2">
    <name type="scientific">Haptolina brevifila</name>
    <dbReference type="NCBI Taxonomy" id="156173"/>
    <lineage>
        <taxon>Eukaryota</taxon>
        <taxon>Haptista</taxon>
        <taxon>Haptophyta</taxon>
        <taxon>Prymnesiophyceae</taxon>
        <taxon>Prymnesiales</taxon>
        <taxon>Prymnesiaceae</taxon>
        <taxon>Haptolina</taxon>
    </lineage>
</organism>
<evidence type="ECO:0000313" key="2">
    <source>
        <dbReference type="EMBL" id="CAD9480204.1"/>
    </source>
</evidence>
<dbReference type="EMBL" id="HBGU01045718">
    <property type="protein sequence ID" value="CAD9480204.1"/>
    <property type="molecule type" value="Transcribed_RNA"/>
</dbReference>
<reference evidence="2" key="1">
    <citation type="submission" date="2021-01" db="EMBL/GenBank/DDBJ databases">
        <authorList>
            <person name="Corre E."/>
            <person name="Pelletier E."/>
            <person name="Niang G."/>
            <person name="Scheremetjew M."/>
            <person name="Finn R."/>
            <person name="Kale V."/>
            <person name="Holt S."/>
            <person name="Cochrane G."/>
            <person name="Meng A."/>
            <person name="Brown T."/>
            <person name="Cohen L."/>
        </authorList>
    </citation>
    <scope>NUCLEOTIDE SEQUENCE</scope>
    <source>
        <strain evidence="2">UTEX LB 985</strain>
    </source>
</reference>
<proteinExistence type="predicted"/>
<feature type="region of interest" description="Disordered" evidence="1">
    <location>
        <begin position="246"/>
        <end position="266"/>
    </location>
</feature>
<dbReference type="AlphaFoldDB" id="A0A7S2MFB7"/>
<accession>A0A7S2MFB7</accession>
<feature type="compositionally biased region" description="Polar residues" evidence="1">
    <location>
        <begin position="40"/>
        <end position="57"/>
    </location>
</feature>